<dbReference type="WBParaSite" id="PS1159_v2.g23176.t1">
    <property type="protein sequence ID" value="PS1159_v2.g23176.t1"/>
    <property type="gene ID" value="PS1159_v2.g23176"/>
</dbReference>
<name>A0AC35G218_9BILA</name>
<protein>
    <submittedName>
        <fullName evidence="2">Uncharacterized protein</fullName>
    </submittedName>
</protein>
<organism evidence="1 2">
    <name type="scientific">Panagrolaimus sp. PS1159</name>
    <dbReference type="NCBI Taxonomy" id="55785"/>
    <lineage>
        <taxon>Eukaryota</taxon>
        <taxon>Metazoa</taxon>
        <taxon>Ecdysozoa</taxon>
        <taxon>Nematoda</taxon>
        <taxon>Chromadorea</taxon>
        <taxon>Rhabditida</taxon>
        <taxon>Tylenchina</taxon>
        <taxon>Panagrolaimomorpha</taxon>
        <taxon>Panagrolaimoidea</taxon>
        <taxon>Panagrolaimidae</taxon>
        <taxon>Panagrolaimus</taxon>
    </lineage>
</organism>
<dbReference type="Proteomes" id="UP000887580">
    <property type="component" value="Unplaced"/>
</dbReference>
<sequence>MANIIEKENSSLLSSQKQQQQKDDLSKSIINKDEMNYLKLIE</sequence>
<accession>A0AC35G218</accession>
<evidence type="ECO:0000313" key="2">
    <source>
        <dbReference type="WBParaSite" id="PS1159_v2.g23176.t1"/>
    </source>
</evidence>
<proteinExistence type="predicted"/>
<reference evidence="2" key="1">
    <citation type="submission" date="2022-11" db="UniProtKB">
        <authorList>
            <consortium name="WormBaseParasite"/>
        </authorList>
    </citation>
    <scope>IDENTIFICATION</scope>
</reference>
<evidence type="ECO:0000313" key="1">
    <source>
        <dbReference type="Proteomes" id="UP000887580"/>
    </source>
</evidence>